<feature type="non-terminal residue" evidence="2">
    <location>
        <position position="126"/>
    </location>
</feature>
<accession>A0A7K7WUX0</accession>
<dbReference type="Gene3D" id="2.60.40.10">
    <property type="entry name" value="Immunoglobulins"/>
    <property type="match status" value="1"/>
</dbReference>
<comment type="caution">
    <text evidence="2">The sequence shown here is derived from an EMBL/GenBank/DDBJ whole genome shotgun (WGS) entry which is preliminary data.</text>
</comment>
<sequence>EYVCWASNAYGNASATGNFTAGTARLWISPSPEVREGDTVNITCAVARGGSGGPLTYAWFKDGAWLSDGSDPWLVFPRVTASATGTYHCSMQSPEGARSSAPRTLDVLCEQPWAPSPGGPWANPSR</sequence>
<dbReference type="GO" id="GO:0005886">
    <property type="term" value="C:plasma membrane"/>
    <property type="evidence" value="ECO:0007669"/>
    <property type="project" value="TreeGrafter"/>
</dbReference>
<dbReference type="SMART" id="SM00409">
    <property type="entry name" value="IG"/>
    <property type="match status" value="1"/>
</dbReference>
<reference evidence="2 3" key="1">
    <citation type="submission" date="2019-09" db="EMBL/GenBank/DDBJ databases">
        <title>Bird 10,000 Genomes (B10K) Project - Family phase.</title>
        <authorList>
            <person name="Zhang G."/>
        </authorList>
    </citation>
    <scope>NUCLEOTIDE SEQUENCE [LARGE SCALE GENOMIC DNA]</scope>
    <source>
        <strain evidence="2">B10K-MSB-01</strain>
    </source>
</reference>
<evidence type="ECO:0000313" key="2">
    <source>
        <dbReference type="EMBL" id="NXA57066.1"/>
    </source>
</evidence>
<organism evidence="2 3">
    <name type="scientific">Nothocercus julius</name>
    <dbReference type="NCBI Taxonomy" id="2585813"/>
    <lineage>
        <taxon>Eukaryota</taxon>
        <taxon>Metazoa</taxon>
        <taxon>Chordata</taxon>
        <taxon>Craniata</taxon>
        <taxon>Vertebrata</taxon>
        <taxon>Euteleostomi</taxon>
        <taxon>Archelosauria</taxon>
        <taxon>Archosauria</taxon>
        <taxon>Dinosauria</taxon>
        <taxon>Saurischia</taxon>
        <taxon>Theropoda</taxon>
        <taxon>Coelurosauria</taxon>
        <taxon>Aves</taxon>
        <taxon>Palaeognathae</taxon>
        <taxon>Tinamiformes</taxon>
        <taxon>Tinamidae</taxon>
        <taxon>Nothocercus</taxon>
    </lineage>
</organism>
<dbReference type="AlphaFoldDB" id="A0A7K7WUX0"/>
<keyword evidence="3" id="KW-1185">Reference proteome</keyword>
<dbReference type="SUPFAM" id="SSF48726">
    <property type="entry name" value="Immunoglobulin"/>
    <property type="match status" value="1"/>
</dbReference>
<protein>
    <submittedName>
        <fullName evidence="2">SN protein</fullName>
    </submittedName>
</protein>
<evidence type="ECO:0000259" key="1">
    <source>
        <dbReference type="PROSITE" id="PS50835"/>
    </source>
</evidence>
<dbReference type="Pfam" id="PF13895">
    <property type="entry name" value="Ig_2"/>
    <property type="match status" value="1"/>
</dbReference>
<dbReference type="InterPro" id="IPR013783">
    <property type="entry name" value="Ig-like_fold"/>
</dbReference>
<evidence type="ECO:0000313" key="3">
    <source>
        <dbReference type="Proteomes" id="UP000531559"/>
    </source>
</evidence>
<dbReference type="PANTHER" id="PTHR47243:SF1">
    <property type="entry name" value="SIALOADHESIN"/>
    <property type="match status" value="1"/>
</dbReference>
<dbReference type="PROSITE" id="PS50835">
    <property type="entry name" value="IG_LIKE"/>
    <property type="match status" value="1"/>
</dbReference>
<proteinExistence type="predicted"/>
<dbReference type="InterPro" id="IPR036179">
    <property type="entry name" value="Ig-like_dom_sf"/>
</dbReference>
<dbReference type="InterPro" id="IPR003599">
    <property type="entry name" value="Ig_sub"/>
</dbReference>
<dbReference type="InterPro" id="IPR007110">
    <property type="entry name" value="Ig-like_dom"/>
</dbReference>
<dbReference type="GO" id="GO:0005770">
    <property type="term" value="C:late endosome"/>
    <property type="evidence" value="ECO:0007669"/>
    <property type="project" value="TreeGrafter"/>
</dbReference>
<dbReference type="GO" id="GO:0046790">
    <property type="term" value="F:virion binding"/>
    <property type="evidence" value="ECO:0007669"/>
    <property type="project" value="TreeGrafter"/>
</dbReference>
<dbReference type="PANTHER" id="PTHR47243">
    <property type="entry name" value="SIALOADHESIN"/>
    <property type="match status" value="1"/>
</dbReference>
<dbReference type="Proteomes" id="UP000531559">
    <property type="component" value="Unassembled WGS sequence"/>
</dbReference>
<gene>
    <name evidence="2" type="primary">Siglec1_1</name>
    <name evidence="2" type="ORF">NOTJUL_R14960</name>
</gene>
<dbReference type="GO" id="GO:0005769">
    <property type="term" value="C:early endosome"/>
    <property type="evidence" value="ECO:0007669"/>
    <property type="project" value="TreeGrafter"/>
</dbReference>
<dbReference type="OrthoDB" id="10039395at2759"/>
<name>A0A7K7WUX0_9AVES</name>
<feature type="non-terminal residue" evidence="2">
    <location>
        <position position="1"/>
    </location>
</feature>
<dbReference type="GO" id="GO:0075512">
    <property type="term" value="P:clathrin-dependent endocytosis of virus by host cell"/>
    <property type="evidence" value="ECO:0007669"/>
    <property type="project" value="TreeGrafter"/>
</dbReference>
<feature type="domain" description="Ig-like" evidence="1">
    <location>
        <begin position="33"/>
        <end position="106"/>
    </location>
</feature>
<dbReference type="EMBL" id="VZSV01000469">
    <property type="protein sequence ID" value="NXA57066.1"/>
    <property type="molecule type" value="Genomic_DNA"/>
</dbReference>